<evidence type="ECO:0000313" key="5">
    <source>
        <dbReference type="Proteomes" id="UP000008281"/>
    </source>
</evidence>
<dbReference type="AlphaFoldDB" id="E3MYB9"/>
<name>E3MYB9_CAERE</name>
<proteinExistence type="predicted"/>
<feature type="region of interest" description="Disordered" evidence="2">
    <location>
        <begin position="1"/>
        <end position="59"/>
    </location>
</feature>
<evidence type="ECO:0000259" key="3">
    <source>
        <dbReference type="PROSITE" id="PS50042"/>
    </source>
</evidence>
<accession>E3MYB9</accession>
<feature type="compositionally biased region" description="Polar residues" evidence="2">
    <location>
        <begin position="49"/>
        <end position="59"/>
    </location>
</feature>
<keyword evidence="5" id="KW-1185">Reference proteome</keyword>
<dbReference type="Gene3D" id="2.60.120.10">
    <property type="entry name" value="Jelly Rolls"/>
    <property type="match status" value="1"/>
</dbReference>
<feature type="coiled-coil region" evidence="1">
    <location>
        <begin position="93"/>
        <end position="120"/>
    </location>
</feature>
<reference evidence="4" key="1">
    <citation type="submission" date="2007-07" db="EMBL/GenBank/DDBJ databases">
        <title>PCAP assembly of the Caenorhabditis remanei genome.</title>
        <authorList>
            <consortium name="The Caenorhabditis remanei Sequencing Consortium"/>
            <person name="Wilson R.K."/>
        </authorList>
    </citation>
    <scope>NUCLEOTIDE SEQUENCE [LARGE SCALE GENOMIC DNA]</scope>
    <source>
        <strain evidence="4">PB4641</strain>
    </source>
</reference>
<gene>
    <name evidence="4" type="ORF">CRE_31385</name>
</gene>
<dbReference type="PROSITE" id="PS50042">
    <property type="entry name" value="CNMP_BINDING_3"/>
    <property type="match status" value="1"/>
</dbReference>
<dbReference type="STRING" id="31234.E3MYB9"/>
<dbReference type="eggNOG" id="KOG0614">
    <property type="taxonomic scope" value="Eukaryota"/>
</dbReference>
<dbReference type="InterPro" id="IPR000595">
    <property type="entry name" value="cNMP-bd_dom"/>
</dbReference>
<dbReference type="InParanoid" id="E3MYB9"/>
<dbReference type="Proteomes" id="UP000008281">
    <property type="component" value="Unassembled WGS sequence"/>
</dbReference>
<organism evidence="5">
    <name type="scientific">Caenorhabditis remanei</name>
    <name type="common">Caenorhabditis vulgaris</name>
    <dbReference type="NCBI Taxonomy" id="31234"/>
    <lineage>
        <taxon>Eukaryota</taxon>
        <taxon>Metazoa</taxon>
        <taxon>Ecdysozoa</taxon>
        <taxon>Nematoda</taxon>
        <taxon>Chromadorea</taxon>
        <taxon>Rhabditida</taxon>
        <taxon>Rhabditina</taxon>
        <taxon>Rhabditomorpha</taxon>
        <taxon>Rhabditoidea</taxon>
        <taxon>Rhabditidae</taxon>
        <taxon>Peloderinae</taxon>
        <taxon>Caenorhabditis</taxon>
    </lineage>
</organism>
<dbReference type="EMBL" id="DS268495">
    <property type="protein sequence ID" value="EFP11979.1"/>
    <property type="molecule type" value="Genomic_DNA"/>
</dbReference>
<protein>
    <recommendedName>
        <fullName evidence="3">Cyclic nucleotide-binding domain-containing protein</fullName>
    </recommendedName>
</protein>
<evidence type="ECO:0000313" key="4">
    <source>
        <dbReference type="EMBL" id="EFP11979.1"/>
    </source>
</evidence>
<dbReference type="CDD" id="cd00038">
    <property type="entry name" value="CAP_ED"/>
    <property type="match status" value="1"/>
</dbReference>
<dbReference type="InterPro" id="IPR018490">
    <property type="entry name" value="cNMP-bd_dom_sf"/>
</dbReference>
<evidence type="ECO:0000256" key="2">
    <source>
        <dbReference type="SAM" id="MobiDB-lite"/>
    </source>
</evidence>
<evidence type="ECO:0000256" key="1">
    <source>
        <dbReference type="SAM" id="Coils"/>
    </source>
</evidence>
<dbReference type="OrthoDB" id="5820051at2759"/>
<sequence>MSSTSRPSSGSNSGAAGGGAGSGGGGGGSGGGGGGGIRGFFSKLRKPSDQVNGSQVQVGSRTFEAHELQKLIPQLEEAITRKDAQLRQQQSIVEGHIKRISELEGEVTTLQRECDKLRSVLEQKAQSAASPGQPPSPSPRTDQLGNDLQQKAVLPADGGGAQRAKKIAVSAEPTNFENKPATLQHYNKTVSAKQMIRDAVQKNDFLKQLAKEQIIELVNCMYEMRARAGQWVIQEGEPGDRLFVVAEKTTQFD</sequence>
<feature type="domain" description="Cyclic nucleotide-binding" evidence="3">
    <location>
        <begin position="205"/>
        <end position="253"/>
    </location>
</feature>
<feature type="compositionally biased region" description="Gly residues" evidence="2">
    <location>
        <begin position="15"/>
        <end position="38"/>
    </location>
</feature>
<dbReference type="InterPro" id="IPR014710">
    <property type="entry name" value="RmlC-like_jellyroll"/>
</dbReference>
<keyword evidence="1" id="KW-0175">Coiled coil</keyword>
<feature type="region of interest" description="Disordered" evidence="2">
    <location>
        <begin position="121"/>
        <end position="145"/>
    </location>
</feature>
<dbReference type="HOGENOM" id="CLU_1099374_0_0_1"/>
<dbReference type="SUPFAM" id="SSF51206">
    <property type="entry name" value="cAMP-binding domain-like"/>
    <property type="match status" value="1"/>
</dbReference>
<dbReference type="OMA" id="IWILMAQ"/>